<comment type="caution">
    <text evidence="3">The sequence shown here is derived from an EMBL/GenBank/DDBJ whole genome shotgun (WGS) entry which is preliminary data.</text>
</comment>
<dbReference type="CDD" id="cd01462">
    <property type="entry name" value="VWA_YIEM_type"/>
    <property type="match status" value="1"/>
</dbReference>
<dbReference type="InterPro" id="IPR008912">
    <property type="entry name" value="Uncharacterised_CoxE"/>
</dbReference>
<proteinExistence type="predicted"/>
<dbReference type="InterPro" id="IPR050458">
    <property type="entry name" value="LolB"/>
</dbReference>
<evidence type="ECO:0000313" key="3">
    <source>
        <dbReference type="EMBL" id="MCX3058348.1"/>
    </source>
</evidence>
<dbReference type="PANTHER" id="PTHR30634:SF16">
    <property type="entry name" value="OUTER-MEMBRANE LIPOPROTEIN LOLB"/>
    <property type="match status" value="1"/>
</dbReference>
<sequence length="423" mass="44523">MSGVEGSGAEGSGVEVSGEDVRGSERIRRWRLVLGGGGADGTGCTLSARDAEMDGALTALYGGGTKQPAGSGSGRGSGRGSGSRSAGLGASAPSVARWLGDIRTYFPSPVVQVMQRDAIDRLGLSTLLLEPEMLEAVDADVHLVGTLLSLNKAMPEETKETARAVVRKVVDDLEKKLATRTRATLTGALDRSARVNRPRHHDIDWNRTIAANLKHYLPEYRTVVPERLIGYGRASQSVKKEVVLCIDQSGSMAASVVYASVFGAVLASMRSISTRLVVFDTAVVDLTDQLDDPVDVLFGTQLGGGTDINRALAYCQSQITRPAETVVVLISDLYEGGIRDEMLKRVAAMKASGVQFVTLLALSDEGAPAYDREHAAALAGLGAPAFACTPDLFPEVMAAAIEKRPLPIPDAMADTGGGTAKRI</sequence>
<dbReference type="InterPro" id="IPR036465">
    <property type="entry name" value="vWFA_dom_sf"/>
</dbReference>
<evidence type="ECO:0000259" key="2">
    <source>
        <dbReference type="SMART" id="SM00327"/>
    </source>
</evidence>
<dbReference type="Gene3D" id="3.40.50.410">
    <property type="entry name" value="von Willebrand factor, type A domain"/>
    <property type="match status" value="1"/>
</dbReference>
<dbReference type="EMBL" id="JAPHNL010000002">
    <property type="protein sequence ID" value="MCX3058348.1"/>
    <property type="molecule type" value="Genomic_DNA"/>
</dbReference>
<dbReference type="SMART" id="SM00327">
    <property type="entry name" value="VWA"/>
    <property type="match status" value="1"/>
</dbReference>
<evidence type="ECO:0000313" key="4">
    <source>
        <dbReference type="Proteomes" id="UP001163064"/>
    </source>
</evidence>
<feature type="compositionally biased region" description="Gly residues" evidence="1">
    <location>
        <begin position="1"/>
        <end position="11"/>
    </location>
</feature>
<organism evidence="3 4">
    <name type="scientific">Streptomyces beihaiensis</name>
    <dbReference type="NCBI Taxonomy" id="2984495"/>
    <lineage>
        <taxon>Bacteria</taxon>
        <taxon>Bacillati</taxon>
        <taxon>Actinomycetota</taxon>
        <taxon>Actinomycetes</taxon>
        <taxon>Kitasatosporales</taxon>
        <taxon>Streptomycetaceae</taxon>
        <taxon>Streptomyces</taxon>
    </lineage>
</organism>
<feature type="compositionally biased region" description="Gly residues" evidence="1">
    <location>
        <begin position="62"/>
        <end position="81"/>
    </location>
</feature>
<dbReference type="Proteomes" id="UP001163064">
    <property type="component" value="Unassembled WGS sequence"/>
</dbReference>
<name>A0ABT3TQM1_9ACTN</name>
<dbReference type="SUPFAM" id="SSF53300">
    <property type="entry name" value="vWA-like"/>
    <property type="match status" value="1"/>
</dbReference>
<dbReference type="InterPro" id="IPR002035">
    <property type="entry name" value="VWF_A"/>
</dbReference>
<dbReference type="Pfam" id="PF05762">
    <property type="entry name" value="VWA_CoxE"/>
    <property type="match status" value="1"/>
</dbReference>
<protein>
    <submittedName>
        <fullName evidence="3">VWA domain-containing protein</fullName>
    </submittedName>
</protein>
<feature type="domain" description="VWFA" evidence="2">
    <location>
        <begin position="239"/>
        <end position="398"/>
    </location>
</feature>
<feature type="region of interest" description="Disordered" evidence="1">
    <location>
        <begin position="1"/>
        <end position="21"/>
    </location>
</feature>
<feature type="region of interest" description="Disordered" evidence="1">
    <location>
        <begin position="62"/>
        <end position="90"/>
    </location>
</feature>
<reference evidence="3" key="1">
    <citation type="submission" date="2022-10" db="EMBL/GenBank/DDBJ databases">
        <title>Streptomyces beihaiensis sp. nov., a chitin degrading actinobacterium, isolated from shrimp pond soil.</title>
        <authorList>
            <person name="Xie J."/>
            <person name="Shen N."/>
        </authorList>
    </citation>
    <scope>NUCLEOTIDE SEQUENCE</scope>
    <source>
        <strain evidence="3">GXMU-J5</strain>
    </source>
</reference>
<accession>A0ABT3TQM1</accession>
<keyword evidence="4" id="KW-1185">Reference proteome</keyword>
<gene>
    <name evidence="3" type="ORF">OFY01_00880</name>
</gene>
<evidence type="ECO:0000256" key="1">
    <source>
        <dbReference type="SAM" id="MobiDB-lite"/>
    </source>
</evidence>
<dbReference type="PANTHER" id="PTHR30634">
    <property type="entry name" value="OUTER MEMBRANE LOLAB LIPOPROTEIN INSERTION APPARATUS"/>
    <property type="match status" value="1"/>
</dbReference>